<dbReference type="Proteomes" id="UP000236736">
    <property type="component" value="Unassembled WGS sequence"/>
</dbReference>
<organism evidence="1 2">
    <name type="scientific">Algoriphagus boritolerans DSM 17298 = JCM 18970</name>
    <dbReference type="NCBI Taxonomy" id="1120964"/>
    <lineage>
        <taxon>Bacteria</taxon>
        <taxon>Pseudomonadati</taxon>
        <taxon>Bacteroidota</taxon>
        <taxon>Cytophagia</taxon>
        <taxon>Cytophagales</taxon>
        <taxon>Cyclobacteriaceae</taxon>
        <taxon>Algoriphagus</taxon>
    </lineage>
</organism>
<evidence type="ECO:0000313" key="1">
    <source>
        <dbReference type="EMBL" id="SEF67431.1"/>
    </source>
</evidence>
<sequence length="72" mass="7907">MSQKCKTTFDIAFVNKTSVGRARWEDLPASQRLASCGGSFGKSCPDSYRDFGSFGLSQKNEGKDQVNLNLKP</sequence>
<dbReference type="AlphaFoldDB" id="A0A1H5TZJ4"/>
<dbReference type="EMBL" id="FNVR01000003">
    <property type="protein sequence ID" value="SEF67431.1"/>
    <property type="molecule type" value="Genomic_DNA"/>
</dbReference>
<protein>
    <submittedName>
        <fullName evidence="1">Uncharacterized protein</fullName>
    </submittedName>
</protein>
<proteinExistence type="predicted"/>
<accession>A0A1H5TZJ4</accession>
<name>A0A1H5TZJ4_9BACT</name>
<keyword evidence="2" id="KW-1185">Reference proteome</keyword>
<gene>
    <name evidence="1" type="ORF">SAMN03080598_00990</name>
</gene>
<reference evidence="2" key="1">
    <citation type="submission" date="2016-10" db="EMBL/GenBank/DDBJ databases">
        <authorList>
            <person name="Varghese N."/>
            <person name="Submissions S."/>
        </authorList>
    </citation>
    <scope>NUCLEOTIDE SEQUENCE [LARGE SCALE GENOMIC DNA]</scope>
    <source>
        <strain evidence="2">DSM 17298</strain>
    </source>
</reference>
<evidence type="ECO:0000313" key="2">
    <source>
        <dbReference type="Proteomes" id="UP000236736"/>
    </source>
</evidence>